<evidence type="ECO:0000313" key="2">
    <source>
        <dbReference type="EMBL" id="PIU03568.1"/>
    </source>
</evidence>
<protein>
    <submittedName>
        <fullName evidence="2">Cupin</fullName>
    </submittedName>
</protein>
<accession>A0A2M6XD08</accession>
<dbReference type="AlphaFoldDB" id="A0A2M6XD08"/>
<dbReference type="Proteomes" id="UP000228996">
    <property type="component" value="Unassembled WGS sequence"/>
</dbReference>
<dbReference type="InterPro" id="IPR013096">
    <property type="entry name" value="Cupin_2"/>
</dbReference>
<dbReference type="InterPro" id="IPR011051">
    <property type="entry name" value="RmlC_Cupin_sf"/>
</dbReference>
<comment type="caution">
    <text evidence="2">The sequence shown here is derived from an EMBL/GenBank/DDBJ whole genome shotgun (WGS) entry which is preliminary data.</text>
</comment>
<dbReference type="Gene3D" id="2.60.120.10">
    <property type="entry name" value="Jelly Rolls"/>
    <property type="match status" value="1"/>
</dbReference>
<reference evidence="3" key="1">
    <citation type="submission" date="2017-09" db="EMBL/GenBank/DDBJ databases">
        <title>Depth-based differentiation of microbial function through sediment-hosted aquifers and enrichment of novel symbionts in the deep terrestrial subsurface.</title>
        <authorList>
            <person name="Probst A.J."/>
            <person name="Ladd B."/>
            <person name="Jarett J.K."/>
            <person name="Geller-Mcgrath D.E."/>
            <person name="Sieber C.M.K."/>
            <person name="Emerson J.B."/>
            <person name="Anantharaman K."/>
            <person name="Thomas B.C."/>
            <person name="Malmstrom R."/>
            <person name="Stieglmeier M."/>
            <person name="Klingl A."/>
            <person name="Woyke T."/>
            <person name="Ryan C.M."/>
            <person name="Banfield J.F."/>
        </authorList>
    </citation>
    <scope>NUCLEOTIDE SEQUENCE [LARGE SCALE GENOMIC DNA]</scope>
</reference>
<organism evidence="2 3">
    <name type="scientific">Candidatus Shapirobacteria bacterium CG08_land_8_20_14_0_20_39_18</name>
    <dbReference type="NCBI Taxonomy" id="1974883"/>
    <lineage>
        <taxon>Bacteria</taxon>
        <taxon>Candidatus Shapironibacteriota</taxon>
    </lineage>
</organism>
<evidence type="ECO:0000313" key="3">
    <source>
        <dbReference type="Proteomes" id="UP000228996"/>
    </source>
</evidence>
<proteinExistence type="predicted"/>
<evidence type="ECO:0000259" key="1">
    <source>
        <dbReference type="Pfam" id="PF07883"/>
    </source>
</evidence>
<feature type="domain" description="Cupin type-2" evidence="1">
    <location>
        <begin position="25"/>
        <end position="84"/>
    </location>
</feature>
<gene>
    <name evidence="2" type="ORF">COT44_02575</name>
</gene>
<dbReference type="SUPFAM" id="SSF51182">
    <property type="entry name" value="RmlC-like cupins"/>
    <property type="match status" value="1"/>
</dbReference>
<dbReference type="InterPro" id="IPR014710">
    <property type="entry name" value="RmlC-like_jellyroll"/>
</dbReference>
<name>A0A2M6XD08_9BACT</name>
<sequence>MKIEKPWGYEILLTTPDLPYTGKILHVEAGKRCSLQYHDQKTETLTLIRGQARLLLDDKEIDMETDKGYQINPMQKHRYTAITDCDLVEHSSPEVGNTIRMEDDYQRGTEFEEERNLYRSQIKSGMTK</sequence>
<dbReference type="Pfam" id="PF07883">
    <property type="entry name" value="Cupin_2"/>
    <property type="match status" value="1"/>
</dbReference>
<dbReference type="EMBL" id="PEYO01000014">
    <property type="protein sequence ID" value="PIU03568.1"/>
    <property type="molecule type" value="Genomic_DNA"/>
</dbReference>